<sequence>MKRILRYEDLYAGVWLVFLLLPVLFVALYSDAGVWWDVAAYLAIAAFSVIYIAVFRCMIARDMPSIVAGARPNLGLASIGTVLLLGCVALTLPSLGPNATAMMPFLAAVWMWALPMGLAMFAAVAWWCVSMGFIWLYLGTDMASVWIGPTMALLFICFFRFFNERAAREESLATELATAREREEIARDVHDLLGHSLTAVSLKAQVARRLLRADPDRAEAELEELLQLTQRSLEEVRGVVGRMSTPDLTSQLAAAREVLEAAEIHVEVRGASERVPASRRALFAWALREGTTNVVRHAQAANVMIALEPDRLEVADDGRGICAEEGHGLTGLRRRIEDAGATLRLRPANAALERPGTQLIVEYES</sequence>
<evidence type="ECO:0000256" key="2">
    <source>
        <dbReference type="ARBA" id="ARBA00022777"/>
    </source>
</evidence>
<dbReference type="InterPro" id="IPR011712">
    <property type="entry name" value="Sig_transdc_His_kin_sub3_dim/P"/>
</dbReference>
<reference evidence="6" key="1">
    <citation type="submission" date="2022-05" db="EMBL/GenBank/DDBJ databases">
        <title>Complete genome sequence of toluene-degrading Gulosibacter sediminis strain ACHW.36C.</title>
        <authorList>
            <person name="Wai A.C."/>
            <person name="Lai G.K."/>
            <person name="Griffin S.D."/>
            <person name="Leung F.C."/>
        </authorList>
    </citation>
    <scope>NUCLEOTIDE SEQUENCE [LARGE SCALE GENOMIC DNA]</scope>
    <source>
        <strain evidence="6">ACHW.36C</strain>
    </source>
</reference>
<dbReference type="CDD" id="cd16917">
    <property type="entry name" value="HATPase_UhpB-NarQ-NarX-like"/>
    <property type="match status" value="1"/>
</dbReference>
<dbReference type="EMBL" id="CP097160">
    <property type="protein sequence ID" value="UQN15540.1"/>
    <property type="molecule type" value="Genomic_DNA"/>
</dbReference>
<dbReference type="InterPro" id="IPR050482">
    <property type="entry name" value="Sensor_HK_TwoCompSys"/>
</dbReference>
<feature type="transmembrane region" description="Helical" evidence="4">
    <location>
        <begin position="74"/>
        <end position="92"/>
    </location>
</feature>
<keyword evidence="2 6" id="KW-0418">Kinase</keyword>
<gene>
    <name evidence="6" type="ORF">M3M28_03510</name>
</gene>
<name>A0ABY4MYN0_9MICO</name>
<keyword evidence="4" id="KW-1133">Transmembrane helix</keyword>
<evidence type="ECO:0000313" key="6">
    <source>
        <dbReference type="EMBL" id="UQN15540.1"/>
    </source>
</evidence>
<proteinExistence type="predicted"/>
<dbReference type="Pfam" id="PF07730">
    <property type="entry name" value="HisKA_3"/>
    <property type="match status" value="1"/>
</dbReference>
<keyword evidence="1" id="KW-0808">Transferase</keyword>
<evidence type="ECO:0000259" key="5">
    <source>
        <dbReference type="Pfam" id="PF07730"/>
    </source>
</evidence>
<feature type="transmembrane region" description="Helical" evidence="4">
    <location>
        <begin position="35"/>
        <end position="54"/>
    </location>
</feature>
<dbReference type="PANTHER" id="PTHR24421:SF63">
    <property type="entry name" value="SENSOR HISTIDINE KINASE DESK"/>
    <property type="match status" value="1"/>
</dbReference>
<evidence type="ECO:0000256" key="3">
    <source>
        <dbReference type="ARBA" id="ARBA00023012"/>
    </source>
</evidence>
<dbReference type="InterPro" id="IPR036890">
    <property type="entry name" value="HATPase_C_sf"/>
</dbReference>
<keyword evidence="4" id="KW-0472">Membrane</keyword>
<accession>A0ABY4MYN0</accession>
<organism evidence="6">
    <name type="scientific">Gulosibacter sediminis</name>
    <dbReference type="NCBI Taxonomy" id="1729695"/>
    <lineage>
        <taxon>Bacteria</taxon>
        <taxon>Bacillati</taxon>
        <taxon>Actinomycetota</taxon>
        <taxon>Actinomycetes</taxon>
        <taxon>Micrococcales</taxon>
        <taxon>Microbacteriaceae</taxon>
        <taxon>Gulosibacter</taxon>
    </lineage>
</organism>
<evidence type="ECO:0000256" key="1">
    <source>
        <dbReference type="ARBA" id="ARBA00022679"/>
    </source>
</evidence>
<dbReference type="GO" id="GO:0016301">
    <property type="term" value="F:kinase activity"/>
    <property type="evidence" value="ECO:0007669"/>
    <property type="project" value="UniProtKB-KW"/>
</dbReference>
<feature type="transmembrane region" description="Helical" evidence="4">
    <location>
        <begin position="112"/>
        <end position="138"/>
    </location>
</feature>
<keyword evidence="3" id="KW-0902">Two-component regulatory system</keyword>
<dbReference type="Gene3D" id="3.30.565.10">
    <property type="entry name" value="Histidine kinase-like ATPase, C-terminal domain"/>
    <property type="match status" value="1"/>
</dbReference>
<protein>
    <submittedName>
        <fullName evidence="6">Histidine kinase</fullName>
    </submittedName>
</protein>
<feature type="transmembrane region" description="Helical" evidence="4">
    <location>
        <begin position="145"/>
        <end position="162"/>
    </location>
</feature>
<dbReference type="PANTHER" id="PTHR24421">
    <property type="entry name" value="NITRATE/NITRITE SENSOR PROTEIN NARX-RELATED"/>
    <property type="match status" value="1"/>
</dbReference>
<keyword evidence="4" id="KW-0812">Transmembrane</keyword>
<feature type="domain" description="Signal transduction histidine kinase subgroup 3 dimerisation and phosphoacceptor" evidence="5">
    <location>
        <begin position="181"/>
        <end position="247"/>
    </location>
</feature>
<dbReference type="SUPFAM" id="SSF55874">
    <property type="entry name" value="ATPase domain of HSP90 chaperone/DNA topoisomerase II/histidine kinase"/>
    <property type="match status" value="1"/>
</dbReference>
<evidence type="ECO:0000256" key="4">
    <source>
        <dbReference type="SAM" id="Phobius"/>
    </source>
</evidence>
<dbReference type="Gene3D" id="1.20.5.1930">
    <property type="match status" value="1"/>
</dbReference>
<feature type="transmembrane region" description="Helical" evidence="4">
    <location>
        <begin position="12"/>
        <end position="29"/>
    </location>
</feature>